<dbReference type="EMBL" id="BPLR01005949">
    <property type="protein sequence ID" value="GIY06349.1"/>
    <property type="molecule type" value="Genomic_DNA"/>
</dbReference>
<keyword evidence="2" id="KW-1185">Reference proteome</keyword>
<comment type="caution">
    <text evidence="1">The sequence shown here is derived from an EMBL/GenBank/DDBJ whole genome shotgun (WGS) entry which is preliminary data.</text>
</comment>
<accession>A0AAV4QAB2</accession>
<evidence type="ECO:0000313" key="2">
    <source>
        <dbReference type="Proteomes" id="UP001054945"/>
    </source>
</evidence>
<name>A0AAV4QAB2_CAEEX</name>
<organism evidence="1 2">
    <name type="scientific">Caerostris extrusa</name>
    <name type="common">Bark spider</name>
    <name type="synonym">Caerostris bankana</name>
    <dbReference type="NCBI Taxonomy" id="172846"/>
    <lineage>
        <taxon>Eukaryota</taxon>
        <taxon>Metazoa</taxon>
        <taxon>Ecdysozoa</taxon>
        <taxon>Arthropoda</taxon>
        <taxon>Chelicerata</taxon>
        <taxon>Arachnida</taxon>
        <taxon>Araneae</taxon>
        <taxon>Araneomorphae</taxon>
        <taxon>Entelegynae</taxon>
        <taxon>Araneoidea</taxon>
        <taxon>Araneidae</taxon>
        <taxon>Caerostris</taxon>
    </lineage>
</organism>
<dbReference type="Proteomes" id="UP001054945">
    <property type="component" value="Unassembled WGS sequence"/>
</dbReference>
<sequence>MRILETKTSTKHKKRFFKRVKLRLVERHKEIEDLISTSYLHPGKFGKKDESVTVSNRISGRNRVVLCLSCKERTPV</sequence>
<evidence type="ECO:0000313" key="1">
    <source>
        <dbReference type="EMBL" id="GIY06349.1"/>
    </source>
</evidence>
<dbReference type="AlphaFoldDB" id="A0AAV4QAB2"/>
<gene>
    <name evidence="1" type="ORF">CEXT_386121</name>
</gene>
<reference evidence="1 2" key="1">
    <citation type="submission" date="2021-06" db="EMBL/GenBank/DDBJ databases">
        <title>Caerostris extrusa draft genome.</title>
        <authorList>
            <person name="Kono N."/>
            <person name="Arakawa K."/>
        </authorList>
    </citation>
    <scope>NUCLEOTIDE SEQUENCE [LARGE SCALE GENOMIC DNA]</scope>
</reference>
<proteinExistence type="predicted"/>
<protein>
    <submittedName>
        <fullName evidence="1">Uncharacterized protein</fullName>
    </submittedName>
</protein>